<sequence length="140" mass="15514">MKLSDGLAALAEKAKDVETRVDEYTREERAKRDALKEKWSAEYAKAEQDWNSAVAEVDSSMNAWWSGIQSNYENHKAEQKAKWDAWKAERDLAKAERNAENAEADAAVAIAYAQLVSEEAQAIAMEAVGARAHAEDLKGA</sequence>
<dbReference type="AlphaFoldDB" id="A0A0P1ESM9"/>
<evidence type="ECO:0000313" key="2">
    <source>
        <dbReference type="EMBL" id="CUH46462.1"/>
    </source>
</evidence>
<name>A0A0P1ESM9_9RHOB</name>
<protein>
    <submittedName>
        <fullName evidence="2">Uncharacterized protein</fullName>
    </submittedName>
</protein>
<dbReference type="OrthoDB" id="7856424at2"/>
<evidence type="ECO:0000256" key="1">
    <source>
        <dbReference type="SAM" id="Coils"/>
    </source>
</evidence>
<accession>A0A0P1ESM9</accession>
<gene>
    <name evidence="2" type="ORF">RUA4292_00628</name>
</gene>
<keyword evidence="1" id="KW-0175">Coiled coil</keyword>
<organism evidence="2 3">
    <name type="scientific">Ruegeria atlantica</name>
    <dbReference type="NCBI Taxonomy" id="81569"/>
    <lineage>
        <taxon>Bacteria</taxon>
        <taxon>Pseudomonadati</taxon>
        <taxon>Pseudomonadota</taxon>
        <taxon>Alphaproteobacteria</taxon>
        <taxon>Rhodobacterales</taxon>
        <taxon>Roseobacteraceae</taxon>
        <taxon>Ruegeria</taxon>
    </lineage>
</organism>
<proteinExistence type="predicted"/>
<dbReference type="RefSeq" id="WP_058276253.1">
    <property type="nucleotide sequence ID" value="NZ_CYPU01000011.1"/>
</dbReference>
<dbReference type="EMBL" id="CYPU01000011">
    <property type="protein sequence ID" value="CUH46462.1"/>
    <property type="molecule type" value="Genomic_DNA"/>
</dbReference>
<evidence type="ECO:0000313" key="3">
    <source>
        <dbReference type="Proteomes" id="UP000050783"/>
    </source>
</evidence>
<feature type="coiled-coil region" evidence="1">
    <location>
        <begin position="85"/>
        <end position="112"/>
    </location>
</feature>
<dbReference type="GeneID" id="55491921"/>
<reference evidence="2 3" key="1">
    <citation type="submission" date="2015-09" db="EMBL/GenBank/DDBJ databases">
        <authorList>
            <consortium name="Swine Surveillance"/>
        </authorList>
    </citation>
    <scope>NUCLEOTIDE SEQUENCE [LARGE SCALE GENOMIC DNA]</scope>
    <source>
        <strain evidence="2 3">CECT 4292</strain>
    </source>
</reference>
<dbReference type="Proteomes" id="UP000050783">
    <property type="component" value="Unassembled WGS sequence"/>
</dbReference>